<protein>
    <submittedName>
        <fullName evidence="3">Uncharacterized protein</fullName>
    </submittedName>
</protein>
<dbReference type="OrthoDB" id="3176171at2759"/>
<evidence type="ECO:0000256" key="1">
    <source>
        <dbReference type="SAM" id="Coils"/>
    </source>
</evidence>
<reference evidence="3 4" key="1">
    <citation type="journal article" date="2019" name="Sci. Rep.">
        <title>Orb-weaving spider Araneus ventricosus genome elucidates the spidroin gene catalogue.</title>
        <authorList>
            <person name="Kono N."/>
            <person name="Nakamura H."/>
            <person name="Ohtoshi R."/>
            <person name="Moran D.A.P."/>
            <person name="Shinohara A."/>
            <person name="Yoshida Y."/>
            <person name="Fujiwara M."/>
            <person name="Mori M."/>
            <person name="Tomita M."/>
            <person name="Arakawa K."/>
        </authorList>
    </citation>
    <scope>NUCLEOTIDE SEQUENCE [LARGE SCALE GENOMIC DNA]</scope>
</reference>
<feature type="non-terminal residue" evidence="3">
    <location>
        <position position="137"/>
    </location>
</feature>
<dbReference type="Gene3D" id="6.10.250.1590">
    <property type="match status" value="1"/>
</dbReference>
<keyword evidence="4" id="KW-1185">Reference proteome</keyword>
<evidence type="ECO:0000313" key="4">
    <source>
        <dbReference type="Proteomes" id="UP000499080"/>
    </source>
</evidence>
<keyword evidence="1" id="KW-0175">Coiled coil</keyword>
<organism evidence="3 4">
    <name type="scientific">Araneus ventricosus</name>
    <name type="common">Orbweaver spider</name>
    <name type="synonym">Epeira ventricosa</name>
    <dbReference type="NCBI Taxonomy" id="182803"/>
    <lineage>
        <taxon>Eukaryota</taxon>
        <taxon>Metazoa</taxon>
        <taxon>Ecdysozoa</taxon>
        <taxon>Arthropoda</taxon>
        <taxon>Chelicerata</taxon>
        <taxon>Arachnida</taxon>
        <taxon>Araneae</taxon>
        <taxon>Araneomorphae</taxon>
        <taxon>Entelegynae</taxon>
        <taxon>Araneoidea</taxon>
        <taxon>Araneidae</taxon>
        <taxon>Araneus</taxon>
    </lineage>
</organism>
<dbReference type="AlphaFoldDB" id="A0A4Y2HL31"/>
<dbReference type="EMBL" id="BGPR01103338">
    <property type="protein sequence ID" value="GBM66076.1"/>
    <property type="molecule type" value="Genomic_DNA"/>
</dbReference>
<dbReference type="Proteomes" id="UP000499080">
    <property type="component" value="Unassembled WGS sequence"/>
</dbReference>
<accession>A0A4Y2HL31</accession>
<sequence length="137" mass="16241">AKTIKNTVVVNEELTAEEWKRRYEKEREKALRTKAQLTRAEYELSRWRNGEHVPHEEQLLMKDIMENSTTSLTDNIPVSNIPPNTQVSAEPLSNAERVKFEEERSRLYAQLDEKDDEIDRQSQLIEKLKEQMLEQEE</sequence>
<evidence type="ECO:0000313" key="3">
    <source>
        <dbReference type="EMBL" id="GBM66076.1"/>
    </source>
</evidence>
<feature type="coiled-coil region" evidence="1">
    <location>
        <begin position="9"/>
        <end position="40"/>
    </location>
</feature>
<feature type="coiled-coil region" evidence="1">
    <location>
        <begin position="97"/>
        <end position="131"/>
    </location>
</feature>
<proteinExistence type="predicted"/>
<name>A0A4Y2HL31_ARAVE</name>
<feature type="non-terminal residue" evidence="3">
    <location>
        <position position="1"/>
    </location>
</feature>
<gene>
    <name evidence="3" type="ORF">AVEN_40888_1</name>
</gene>
<feature type="compositionally biased region" description="Polar residues" evidence="2">
    <location>
        <begin position="71"/>
        <end position="88"/>
    </location>
</feature>
<comment type="caution">
    <text evidence="3">The sequence shown here is derived from an EMBL/GenBank/DDBJ whole genome shotgun (WGS) entry which is preliminary data.</text>
</comment>
<feature type="region of interest" description="Disordered" evidence="2">
    <location>
        <begin position="71"/>
        <end position="95"/>
    </location>
</feature>
<evidence type="ECO:0000256" key="2">
    <source>
        <dbReference type="SAM" id="MobiDB-lite"/>
    </source>
</evidence>